<comment type="subcellular location">
    <subcellularLocation>
        <location evidence="1">Membrane</location>
        <topology evidence="1">Multi-pass membrane protein</topology>
    </subcellularLocation>
</comment>
<protein>
    <submittedName>
        <fullName evidence="7">Proteorhodopsin / Bacteriorhodopsin</fullName>
    </submittedName>
</protein>
<proteinExistence type="inferred from homology"/>
<dbReference type="Gene3D" id="1.20.1070.10">
    <property type="entry name" value="Rhodopsin 7-helix transmembrane proteins"/>
    <property type="match status" value="1"/>
</dbReference>
<dbReference type="AlphaFoldDB" id="A0A1B1TCK5"/>
<dbReference type="GO" id="GO:0016020">
    <property type="term" value="C:membrane"/>
    <property type="evidence" value="ECO:0007669"/>
    <property type="project" value="UniProtKB-SubCell"/>
</dbReference>
<evidence type="ECO:0000256" key="4">
    <source>
        <dbReference type="ARBA" id="ARBA00022989"/>
    </source>
</evidence>
<reference evidence="7" key="2">
    <citation type="journal article" date="2015" name="ISME J.">
        <title>A new class of marine Euryarchaeota group II from the Mediterranean deep chlorophyll maximum.</title>
        <authorList>
            <person name="Martin-Cuadrado A.B."/>
            <person name="Garcia-Heredia I."/>
            <person name="Molto A.G."/>
            <person name="Lopez-Ubeda R."/>
            <person name="Kimes N."/>
            <person name="Lopez-Garcia P."/>
            <person name="Moreira D."/>
            <person name="Rodriguez-Valera F."/>
        </authorList>
    </citation>
    <scope>NUCLEOTIDE SEQUENCE</scope>
</reference>
<feature type="transmembrane region" description="Helical" evidence="6">
    <location>
        <begin position="261"/>
        <end position="282"/>
    </location>
</feature>
<feature type="transmembrane region" description="Helical" evidence="6">
    <location>
        <begin position="185"/>
        <end position="206"/>
    </location>
</feature>
<accession>A0A1B1TCK5</accession>
<sequence length="290" mass="31521">MNSKLSKFSPRTNAIIAGATLLAVMFTQNVSAGTVNPEILYENHPLERATFFMFFIGYISMGAAFIFFMSERNNVAPEYRTTMTISALIVGIAAFHYYYMRGVYVDSCMDGIEACVVSTDYRYMDWIITVPLMALKFPSLVGKDAITDNKVLGLGFTGVCFVGAIIMIAFGYLGEIGEINAMLGLVLGGVGWAMIMVATGLPFGLYDGKGVDNSKIKDELVWSANALRTFILVGWIIYPIGYLVGTDIVDAGSDGKEIMAILYNIADMVNKIGFGVVAWMGAKKASAMMS</sequence>
<name>A0A1B1TCK5_9ARCH</name>
<feature type="transmembrane region" description="Helical" evidence="6">
    <location>
        <begin position="226"/>
        <end position="249"/>
    </location>
</feature>
<feature type="transmembrane region" description="Helical" evidence="6">
    <location>
        <begin position="81"/>
        <end position="99"/>
    </location>
</feature>
<keyword evidence="4 6" id="KW-1133">Transmembrane helix</keyword>
<evidence type="ECO:0000313" key="7">
    <source>
        <dbReference type="EMBL" id="ANV80017.1"/>
    </source>
</evidence>
<keyword evidence="5 6" id="KW-0472">Membrane</keyword>
<dbReference type="SMART" id="SM01021">
    <property type="entry name" value="Bac_rhodopsin"/>
    <property type="match status" value="1"/>
</dbReference>
<reference evidence="7" key="1">
    <citation type="submission" date="2014-11" db="EMBL/GenBank/DDBJ databases">
        <authorList>
            <person name="Zhu J."/>
            <person name="Qi W."/>
            <person name="Song R."/>
        </authorList>
    </citation>
    <scope>NUCLEOTIDE SEQUENCE</scope>
</reference>
<evidence type="ECO:0000256" key="6">
    <source>
        <dbReference type="SAM" id="Phobius"/>
    </source>
</evidence>
<feature type="transmembrane region" description="Helical" evidence="6">
    <location>
        <begin position="48"/>
        <end position="69"/>
    </location>
</feature>
<dbReference type="SUPFAM" id="SSF81321">
    <property type="entry name" value="Family A G protein-coupled receptor-like"/>
    <property type="match status" value="1"/>
</dbReference>
<dbReference type="EMBL" id="KP211864">
    <property type="protein sequence ID" value="ANV80017.1"/>
    <property type="molecule type" value="Genomic_DNA"/>
</dbReference>
<dbReference type="InterPro" id="IPR001425">
    <property type="entry name" value="Arc/bac/fun_rhodopsins"/>
</dbReference>
<comment type="similarity">
    <text evidence="2">Belongs to the archaeal/bacterial/fungal opsin family.</text>
</comment>
<evidence type="ECO:0000256" key="3">
    <source>
        <dbReference type="ARBA" id="ARBA00022692"/>
    </source>
</evidence>
<feature type="transmembrane region" description="Helical" evidence="6">
    <location>
        <begin position="151"/>
        <end position="173"/>
    </location>
</feature>
<organism evidence="7">
    <name type="scientific">uncultured Poseidoniia archaeon</name>
    <dbReference type="NCBI Taxonomy" id="1697135"/>
    <lineage>
        <taxon>Archaea</taxon>
        <taxon>Methanobacteriati</taxon>
        <taxon>Thermoplasmatota</taxon>
        <taxon>Candidatus Poseidoniia</taxon>
        <taxon>environmental samples</taxon>
    </lineage>
</organism>
<evidence type="ECO:0000256" key="2">
    <source>
        <dbReference type="ARBA" id="ARBA00008130"/>
    </source>
</evidence>
<dbReference type="Pfam" id="PF01036">
    <property type="entry name" value="Bac_rhodopsin"/>
    <property type="match status" value="1"/>
</dbReference>
<dbReference type="PRINTS" id="PR00251">
    <property type="entry name" value="BACTRLOPSIN"/>
</dbReference>
<evidence type="ECO:0000256" key="1">
    <source>
        <dbReference type="ARBA" id="ARBA00004141"/>
    </source>
</evidence>
<keyword evidence="3 6" id="KW-0812">Transmembrane</keyword>
<evidence type="ECO:0000256" key="5">
    <source>
        <dbReference type="ARBA" id="ARBA00023136"/>
    </source>
</evidence>